<feature type="compositionally biased region" description="Basic and acidic residues" evidence="1">
    <location>
        <begin position="24"/>
        <end position="36"/>
    </location>
</feature>
<gene>
    <name evidence="2" type="primary">P0702F03.18</name>
</gene>
<dbReference type="AlphaFoldDB" id="Q5NAX0"/>
<reference evidence="2" key="1">
    <citation type="journal article" date="2002" name="Nature">
        <title>The genome sequence and structure of rice chromosome 1.</title>
        <authorList>
            <person name="Sasaki T."/>
            <person name="Matsumoto T."/>
            <person name="Yamamoto K."/>
            <person name="Sakata K."/>
            <person name="Baba T."/>
            <person name="Katayose Y."/>
            <person name="Wu J."/>
            <person name="Niimura Y."/>
            <person name="Cheng Z."/>
            <person name="Nagamura Y."/>
            <person name="Antonio B.A."/>
            <person name="Kanamori H."/>
            <person name="Hosokawa S."/>
            <person name="Masukawa M."/>
            <person name="Arikawa K."/>
            <person name="Chiden Y."/>
            <person name="Hayashi M."/>
            <person name="Okamoto M."/>
            <person name="Ando T."/>
            <person name="Aoki H."/>
            <person name="Arita K."/>
            <person name="Hamada M."/>
            <person name="Harada C."/>
            <person name="Hijishita S."/>
            <person name="Honda M."/>
            <person name="Ichikawa Y."/>
            <person name="Idonuma A."/>
            <person name="Iijima M."/>
            <person name="Ikeda M."/>
            <person name="Ikeno M."/>
            <person name="Itoh S."/>
            <person name="Itoh T."/>
            <person name="Itoh Y."/>
            <person name="Itoh Y."/>
            <person name="Iwabuchi A."/>
            <person name="Kamiya K."/>
            <person name="Karasawa W."/>
            <person name="Katagiri S."/>
            <person name="Kikuta A."/>
            <person name="Kobayashi N."/>
            <person name="Kono I."/>
            <person name="Machita K."/>
            <person name="Maehara T."/>
            <person name="Mizuno H."/>
            <person name="Mizubayashi T."/>
            <person name="Mukai Y."/>
            <person name="Nagasaki H."/>
            <person name="Nakashima M."/>
            <person name="Nakama Y."/>
            <person name="Nakamichi Y."/>
            <person name="Nakamura M."/>
            <person name="Namiki N."/>
            <person name="Negishi M."/>
            <person name="Ohta I."/>
            <person name="Ono N."/>
            <person name="Saji S."/>
            <person name="Sakai K."/>
            <person name="Shibata M."/>
            <person name="Shimokawa T."/>
            <person name="Shomura A."/>
            <person name="Song J."/>
            <person name="Takazaki Y."/>
            <person name="Terasawa K."/>
            <person name="Tsuji K."/>
            <person name="Waki K."/>
            <person name="Yamagata H."/>
            <person name="Yamane H."/>
            <person name="Yoshiki S."/>
            <person name="Yoshihara R."/>
            <person name="Yukawa K."/>
            <person name="Zhong H."/>
            <person name="Iwama H."/>
            <person name="Endo T."/>
            <person name="Ito H."/>
            <person name="Hahn J.H."/>
            <person name="Kim H.I."/>
            <person name="Eun M.Y."/>
            <person name="Yano M."/>
            <person name="Jiang J."/>
            <person name="Gojobori T."/>
        </authorList>
    </citation>
    <scope>NUCLEOTIDE SEQUENCE [LARGE SCALE GENOMIC DNA]</scope>
</reference>
<accession>Q5NAX0</accession>
<feature type="region of interest" description="Disordered" evidence="1">
    <location>
        <begin position="13"/>
        <end position="42"/>
    </location>
</feature>
<name>Q5NAX0_ORYSJ</name>
<sequence>MGVRSSLVYCWPGKGTDARGGSEGGREGVERVEGKQRRGRGTMRRRIYVGKGSEQLGEGKSQQEGSSAISDLAECGFEEEGYPVVDYELVIHAAKSTTAR</sequence>
<evidence type="ECO:0000313" key="2">
    <source>
        <dbReference type="EMBL" id="BAD81379.1"/>
    </source>
</evidence>
<protein>
    <submittedName>
        <fullName evidence="2">Uncharacterized protein P0702F03.18</fullName>
    </submittedName>
</protein>
<dbReference type="EMBL" id="AP002481">
    <property type="protein sequence ID" value="BAD81379.1"/>
    <property type="molecule type" value="Genomic_DNA"/>
</dbReference>
<dbReference type="Proteomes" id="UP000817658">
    <property type="component" value="Chromosome 1"/>
</dbReference>
<organism evidence="2">
    <name type="scientific">Oryza sativa subsp. japonica</name>
    <name type="common">Rice</name>
    <dbReference type="NCBI Taxonomy" id="39947"/>
    <lineage>
        <taxon>Eukaryota</taxon>
        <taxon>Viridiplantae</taxon>
        <taxon>Streptophyta</taxon>
        <taxon>Embryophyta</taxon>
        <taxon>Tracheophyta</taxon>
        <taxon>Spermatophyta</taxon>
        <taxon>Magnoliopsida</taxon>
        <taxon>Liliopsida</taxon>
        <taxon>Poales</taxon>
        <taxon>Poaceae</taxon>
        <taxon>BOP clade</taxon>
        <taxon>Oryzoideae</taxon>
        <taxon>Oryzeae</taxon>
        <taxon>Oryzinae</taxon>
        <taxon>Oryza</taxon>
        <taxon>Oryza sativa</taxon>
    </lineage>
</organism>
<proteinExistence type="predicted"/>
<evidence type="ECO:0000256" key="1">
    <source>
        <dbReference type="SAM" id="MobiDB-lite"/>
    </source>
</evidence>